<keyword evidence="2" id="KW-1185">Reference proteome</keyword>
<name>A0ACB8QBR9_9AGAM</name>
<reference evidence="1" key="1">
    <citation type="submission" date="2021-02" db="EMBL/GenBank/DDBJ databases">
        <authorList>
            <consortium name="DOE Joint Genome Institute"/>
            <person name="Ahrendt S."/>
            <person name="Looney B.P."/>
            <person name="Miyauchi S."/>
            <person name="Morin E."/>
            <person name="Drula E."/>
            <person name="Courty P.E."/>
            <person name="Chicoki N."/>
            <person name="Fauchery L."/>
            <person name="Kohler A."/>
            <person name="Kuo A."/>
            <person name="Labutti K."/>
            <person name="Pangilinan J."/>
            <person name="Lipzen A."/>
            <person name="Riley R."/>
            <person name="Andreopoulos W."/>
            <person name="He G."/>
            <person name="Johnson J."/>
            <person name="Barry K.W."/>
            <person name="Grigoriev I.V."/>
            <person name="Nagy L."/>
            <person name="Hibbett D."/>
            <person name="Henrissat B."/>
            <person name="Matheny P.B."/>
            <person name="Labbe J."/>
            <person name="Martin F."/>
        </authorList>
    </citation>
    <scope>NUCLEOTIDE SEQUENCE</scope>
    <source>
        <strain evidence="1">EC-137</strain>
    </source>
</reference>
<organism evidence="1 2">
    <name type="scientific">Vararia minispora EC-137</name>
    <dbReference type="NCBI Taxonomy" id="1314806"/>
    <lineage>
        <taxon>Eukaryota</taxon>
        <taxon>Fungi</taxon>
        <taxon>Dikarya</taxon>
        <taxon>Basidiomycota</taxon>
        <taxon>Agaricomycotina</taxon>
        <taxon>Agaricomycetes</taxon>
        <taxon>Russulales</taxon>
        <taxon>Lachnocladiaceae</taxon>
        <taxon>Vararia</taxon>
    </lineage>
</organism>
<gene>
    <name evidence="1" type="ORF">K488DRAFT_56709</name>
</gene>
<evidence type="ECO:0000313" key="2">
    <source>
        <dbReference type="Proteomes" id="UP000814128"/>
    </source>
</evidence>
<evidence type="ECO:0000313" key="1">
    <source>
        <dbReference type="EMBL" id="KAI0029284.1"/>
    </source>
</evidence>
<protein>
    <submittedName>
        <fullName evidence="1">Uncharacterized protein</fullName>
    </submittedName>
</protein>
<sequence>MRIAITGCAGSVGKRVVIRALAQGHTVLGLDRVPDHPGPPTECFEYRQLDVRDFQSTLDALRCCDAAVHLAAHSNPADYLVQSHNEYVIAAAACN</sequence>
<accession>A0ACB8QBR9</accession>
<dbReference type="Proteomes" id="UP000814128">
    <property type="component" value="Unassembled WGS sequence"/>
</dbReference>
<comment type="caution">
    <text evidence="1">The sequence shown here is derived from an EMBL/GenBank/DDBJ whole genome shotgun (WGS) entry which is preliminary data.</text>
</comment>
<proteinExistence type="predicted"/>
<reference evidence="1" key="2">
    <citation type="journal article" date="2022" name="New Phytol.">
        <title>Evolutionary transition to the ectomycorrhizal habit in the genomes of a hyperdiverse lineage of mushroom-forming fungi.</title>
        <authorList>
            <person name="Looney B."/>
            <person name="Miyauchi S."/>
            <person name="Morin E."/>
            <person name="Drula E."/>
            <person name="Courty P.E."/>
            <person name="Kohler A."/>
            <person name="Kuo A."/>
            <person name="LaButti K."/>
            <person name="Pangilinan J."/>
            <person name="Lipzen A."/>
            <person name="Riley R."/>
            <person name="Andreopoulos W."/>
            <person name="He G."/>
            <person name="Johnson J."/>
            <person name="Nolan M."/>
            <person name="Tritt A."/>
            <person name="Barry K.W."/>
            <person name="Grigoriev I.V."/>
            <person name="Nagy L.G."/>
            <person name="Hibbett D."/>
            <person name="Henrissat B."/>
            <person name="Matheny P.B."/>
            <person name="Labbe J."/>
            <person name="Martin F.M."/>
        </authorList>
    </citation>
    <scope>NUCLEOTIDE SEQUENCE</scope>
    <source>
        <strain evidence="1">EC-137</strain>
    </source>
</reference>
<dbReference type="EMBL" id="MU273686">
    <property type="protein sequence ID" value="KAI0029284.1"/>
    <property type="molecule type" value="Genomic_DNA"/>
</dbReference>